<organism evidence="7">
    <name type="scientific">candidate division WOR-3 bacterium</name>
    <dbReference type="NCBI Taxonomy" id="2052148"/>
    <lineage>
        <taxon>Bacteria</taxon>
        <taxon>Bacteria division WOR-3</taxon>
    </lineage>
</organism>
<evidence type="ECO:0000256" key="6">
    <source>
        <dbReference type="RuleBase" id="RU003631"/>
    </source>
</evidence>
<protein>
    <recommendedName>
        <fullName evidence="4 5">Small ribosomal subunit protein uS2</fullName>
    </recommendedName>
</protein>
<keyword evidence="2 5" id="KW-0689">Ribosomal protein</keyword>
<keyword evidence="3 5" id="KW-0687">Ribonucleoprotein</keyword>
<dbReference type="InterPro" id="IPR018130">
    <property type="entry name" value="Ribosomal_uS2_CS"/>
</dbReference>
<accession>A0A7V3V0M6</accession>
<comment type="caution">
    <text evidence="7">The sequence shown here is derived from an EMBL/GenBank/DDBJ whole genome shotgun (WGS) entry which is preliminary data.</text>
</comment>
<dbReference type="SUPFAM" id="SSF52313">
    <property type="entry name" value="Ribosomal protein S2"/>
    <property type="match status" value="1"/>
</dbReference>
<name>A0A7V3V0M6_UNCW3</name>
<dbReference type="PROSITE" id="PS00963">
    <property type="entry name" value="RIBOSOMAL_S2_2"/>
    <property type="match status" value="1"/>
</dbReference>
<evidence type="ECO:0000256" key="1">
    <source>
        <dbReference type="ARBA" id="ARBA00006242"/>
    </source>
</evidence>
<evidence type="ECO:0000256" key="3">
    <source>
        <dbReference type="ARBA" id="ARBA00023274"/>
    </source>
</evidence>
<evidence type="ECO:0000313" key="7">
    <source>
        <dbReference type="EMBL" id="HGD13832.1"/>
    </source>
</evidence>
<comment type="similarity">
    <text evidence="1 5 6">Belongs to the universal ribosomal protein uS2 family.</text>
</comment>
<dbReference type="HAMAP" id="MF_00291_B">
    <property type="entry name" value="Ribosomal_uS2_B"/>
    <property type="match status" value="1"/>
</dbReference>
<dbReference type="EMBL" id="DTMZ01000178">
    <property type="protein sequence ID" value="HGD13832.1"/>
    <property type="molecule type" value="Genomic_DNA"/>
</dbReference>
<evidence type="ECO:0000256" key="2">
    <source>
        <dbReference type="ARBA" id="ARBA00022980"/>
    </source>
</evidence>
<dbReference type="PROSITE" id="PS00962">
    <property type="entry name" value="RIBOSOMAL_S2_1"/>
    <property type="match status" value="1"/>
</dbReference>
<dbReference type="Pfam" id="PF00318">
    <property type="entry name" value="Ribosomal_S2"/>
    <property type="match status" value="1"/>
</dbReference>
<dbReference type="InterPro" id="IPR005706">
    <property type="entry name" value="Ribosomal_uS2_bac/mit/plastid"/>
</dbReference>
<dbReference type="CDD" id="cd01425">
    <property type="entry name" value="RPS2"/>
    <property type="match status" value="1"/>
</dbReference>
<dbReference type="InterPro" id="IPR001865">
    <property type="entry name" value="Ribosomal_uS2"/>
</dbReference>
<evidence type="ECO:0000256" key="4">
    <source>
        <dbReference type="ARBA" id="ARBA00035256"/>
    </source>
</evidence>
<dbReference type="Gene3D" id="1.10.287.610">
    <property type="entry name" value="Helix hairpin bin"/>
    <property type="match status" value="1"/>
</dbReference>
<dbReference type="GO" id="GO:0003735">
    <property type="term" value="F:structural constituent of ribosome"/>
    <property type="evidence" value="ECO:0007669"/>
    <property type="project" value="InterPro"/>
</dbReference>
<sequence>MDQTLTIKALLEAGLHFGHHARRWNPKMKPYIFGKRNGIFIIDLEKTLERLTSAYEAARAITESGKDIIFVGTKQQARPIIEEEAQRCGAPFVTVRWVGGLLTNFNVVSTRITRLAELERILSNTQLTAPKKETLRLQREYRTLSKLFHGLQQLDRLPGAIFVVDPVREATAVAEARRMKIPVIALIDTNGNPELIDYPIPGNDDALRSIRLVASHIANAVMQGKKQFEAELEESGETKSDKEG</sequence>
<dbReference type="GO" id="GO:0022627">
    <property type="term" value="C:cytosolic small ribosomal subunit"/>
    <property type="evidence" value="ECO:0007669"/>
    <property type="project" value="TreeGrafter"/>
</dbReference>
<dbReference type="Gene3D" id="3.40.50.10490">
    <property type="entry name" value="Glucose-6-phosphate isomerase like protein, domain 1"/>
    <property type="match status" value="1"/>
</dbReference>
<evidence type="ECO:0000256" key="5">
    <source>
        <dbReference type="HAMAP-Rule" id="MF_00291"/>
    </source>
</evidence>
<dbReference type="InterPro" id="IPR023591">
    <property type="entry name" value="Ribosomal_uS2_flav_dom_sf"/>
</dbReference>
<gene>
    <name evidence="5 7" type="primary">rpsB</name>
    <name evidence="7" type="ORF">ENX16_07140</name>
</gene>
<proteinExistence type="inferred from homology"/>
<dbReference type="PRINTS" id="PR00395">
    <property type="entry name" value="RIBOSOMALS2"/>
</dbReference>
<dbReference type="AlphaFoldDB" id="A0A7V3V0M6"/>
<dbReference type="NCBIfam" id="TIGR01011">
    <property type="entry name" value="rpsB_bact"/>
    <property type="match status" value="1"/>
</dbReference>
<dbReference type="PANTHER" id="PTHR12534">
    <property type="entry name" value="30S RIBOSOMAL PROTEIN S2 PROKARYOTIC AND ORGANELLAR"/>
    <property type="match status" value="1"/>
</dbReference>
<dbReference type="GO" id="GO:0006412">
    <property type="term" value="P:translation"/>
    <property type="evidence" value="ECO:0007669"/>
    <property type="project" value="UniProtKB-UniRule"/>
</dbReference>
<reference evidence="7" key="1">
    <citation type="journal article" date="2020" name="mSystems">
        <title>Genome- and Community-Level Interaction Insights into Carbon Utilization and Element Cycling Functions of Hydrothermarchaeota in Hydrothermal Sediment.</title>
        <authorList>
            <person name="Zhou Z."/>
            <person name="Liu Y."/>
            <person name="Xu W."/>
            <person name="Pan J."/>
            <person name="Luo Z.H."/>
            <person name="Li M."/>
        </authorList>
    </citation>
    <scope>NUCLEOTIDE SEQUENCE [LARGE SCALE GENOMIC DNA]</scope>
    <source>
        <strain evidence="7">SpSt-914</strain>
    </source>
</reference>
<dbReference type="PANTHER" id="PTHR12534:SF0">
    <property type="entry name" value="SMALL RIBOSOMAL SUBUNIT PROTEIN US2M"/>
    <property type="match status" value="1"/>
</dbReference>